<sequence length="128" mass="14408">MSEGTSNANNDSNSSNIKGKKATEGELEPVGLNPIMQEYARKIVGENGEIPLDYTTMVIEARRRGRQGLPQPHLKPHRCDKHLQDFIDGIFLGEIWEPAKVYFRCVGSKLGEEPERYKLKGDPNSIVR</sequence>
<gene>
    <name evidence="2" type="ORF">GGI25_004620</name>
</gene>
<dbReference type="Proteomes" id="UP001151518">
    <property type="component" value="Unassembled WGS sequence"/>
</dbReference>
<organism evidence="2 3">
    <name type="scientific">Coemansia spiralis</name>
    <dbReference type="NCBI Taxonomy" id="417178"/>
    <lineage>
        <taxon>Eukaryota</taxon>
        <taxon>Fungi</taxon>
        <taxon>Fungi incertae sedis</taxon>
        <taxon>Zoopagomycota</taxon>
        <taxon>Kickxellomycotina</taxon>
        <taxon>Kickxellomycetes</taxon>
        <taxon>Kickxellales</taxon>
        <taxon>Kickxellaceae</taxon>
        <taxon>Coemansia</taxon>
    </lineage>
</organism>
<evidence type="ECO:0000313" key="2">
    <source>
        <dbReference type="EMBL" id="KAJ2673635.1"/>
    </source>
</evidence>
<feature type="region of interest" description="Disordered" evidence="1">
    <location>
        <begin position="1"/>
        <end position="29"/>
    </location>
</feature>
<dbReference type="AlphaFoldDB" id="A0A9W8G4S8"/>
<protein>
    <submittedName>
        <fullName evidence="2">Uncharacterized protein</fullName>
    </submittedName>
</protein>
<reference evidence="2" key="1">
    <citation type="submission" date="2022-07" db="EMBL/GenBank/DDBJ databases">
        <title>Phylogenomic reconstructions and comparative analyses of Kickxellomycotina fungi.</title>
        <authorList>
            <person name="Reynolds N.K."/>
            <person name="Stajich J.E."/>
            <person name="Barry K."/>
            <person name="Grigoriev I.V."/>
            <person name="Crous P."/>
            <person name="Smith M.E."/>
        </authorList>
    </citation>
    <scope>NUCLEOTIDE SEQUENCE</scope>
    <source>
        <strain evidence="2">NRRL 3115</strain>
    </source>
</reference>
<name>A0A9W8G4S8_9FUNG</name>
<comment type="caution">
    <text evidence="2">The sequence shown here is derived from an EMBL/GenBank/DDBJ whole genome shotgun (WGS) entry which is preliminary data.</text>
</comment>
<accession>A0A9W8G4S8</accession>
<evidence type="ECO:0000313" key="3">
    <source>
        <dbReference type="Proteomes" id="UP001151518"/>
    </source>
</evidence>
<evidence type="ECO:0000256" key="1">
    <source>
        <dbReference type="SAM" id="MobiDB-lite"/>
    </source>
</evidence>
<proteinExistence type="predicted"/>
<dbReference type="EMBL" id="JANBTW010000065">
    <property type="protein sequence ID" value="KAJ2673635.1"/>
    <property type="molecule type" value="Genomic_DNA"/>
</dbReference>
<dbReference type="OrthoDB" id="5516192at2759"/>
<feature type="compositionally biased region" description="Low complexity" evidence="1">
    <location>
        <begin position="1"/>
        <end position="16"/>
    </location>
</feature>